<proteinExistence type="predicted"/>
<dbReference type="EMBL" id="ML179055">
    <property type="protein sequence ID" value="THV04514.1"/>
    <property type="molecule type" value="Genomic_DNA"/>
</dbReference>
<keyword evidence="2" id="KW-1185">Reference proteome</keyword>
<protein>
    <submittedName>
        <fullName evidence="1">Uncharacterized protein</fullName>
    </submittedName>
</protein>
<accession>A0A4S8MQD1</accession>
<evidence type="ECO:0000313" key="1">
    <source>
        <dbReference type="EMBL" id="THV04514.1"/>
    </source>
</evidence>
<dbReference type="Proteomes" id="UP000297245">
    <property type="component" value="Unassembled WGS sequence"/>
</dbReference>
<reference evidence="1 2" key="1">
    <citation type="journal article" date="2019" name="Nat. Ecol. Evol.">
        <title>Megaphylogeny resolves global patterns of mushroom evolution.</title>
        <authorList>
            <person name="Varga T."/>
            <person name="Krizsan K."/>
            <person name="Foldi C."/>
            <person name="Dima B."/>
            <person name="Sanchez-Garcia M."/>
            <person name="Sanchez-Ramirez S."/>
            <person name="Szollosi G.J."/>
            <person name="Szarkandi J.G."/>
            <person name="Papp V."/>
            <person name="Albert L."/>
            <person name="Andreopoulos W."/>
            <person name="Angelini C."/>
            <person name="Antonin V."/>
            <person name="Barry K.W."/>
            <person name="Bougher N.L."/>
            <person name="Buchanan P."/>
            <person name="Buyck B."/>
            <person name="Bense V."/>
            <person name="Catcheside P."/>
            <person name="Chovatia M."/>
            <person name="Cooper J."/>
            <person name="Damon W."/>
            <person name="Desjardin D."/>
            <person name="Finy P."/>
            <person name="Geml J."/>
            <person name="Haridas S."/>
            <person name="Hughes K."/>
            <person name="Justo A."/>
            <person name="Karasinski D."/>
            <person name="Kautmanova I."/>
            <person name="Kiss B."/>
            <person name="Kocsube S."/>
            <person name="Kotiranta H."/>
            <person name="LaButti K.M."/>
            <person name="Lechner B.E."/>
            <person name="Liimatainen K."/>
            <person name="Lipzen A."/>
            <person name="Lukacs Z."/>
            <person name="Mihaltcheva S."/>
            <person name="Morgado L.N."/>
            <person name="Niskanen T."/>
            <person name="Noordeloos M.E."/>
            <person name="Ohm R.A."/>
            <person name="Ortiz-Santana B."/>
            <person name="Ovrebo C."/>
            <person name="Racz N."/>
            <person name="Riley R."/>
            <person name="Savchenko A."/>
            <person name="Shiryaev A."/>
            <person name="Soop K."/>
            <person name="Spirin V."/>
            <person name="Szebenyi C."/>
            <person name="Tomsovsky M."/>
            <person name="Tulloss R.E."/>
            <person name="Uehling J."/>
            <person name="Grigoriev I.V."/>
            <person name="Vagvolgyi C."/>
            <person name="Papp T."/>
            <person name="Martin F.M."/>
            <person name="Miettinen O."/>
            <person name="Hibbett D.S."/>
            <person name="Nagy L.G."/>
        </authorList>
    </citation>
    <scope>NUCLEOTIDE SEQUENCE [LARGE SCALE GENOMIC DNA]</scope>
    <source>
        <strain evidence="1 2">CBS 962.96</strain>
    </source>
</reference>
<evidence type="ECO:0000313" key="2">
    <source>
        <dbReference type="Proteomes" id="UP000297245"/>
    </source>
</evidence>
<sequence length="305" mass="34547">MRELPCGDSASLRGLWRMIQENVELYCGYGVFMDALTAAKGVVTGSVANYVAFPSIPLSPVCMDVVVPFHDIDPMVNCLTAYSYRYTDEEVVAPWKGTAHSVYLFVYPRRRNHTPAPEKTIHIIRCRDLPHAVYRQILSSPSTHKTTFFSPSGWVTFYPLLYEGSRSWDQLECNSDEIMGYKLGWLKRLGLNCVSAVLLRPLAPPTLVPLPIEPNAIANFSLENGMVELWFQQPLASVWSLETSITTVEIEGELEEGQSVFYSVYALLEDHESFEEGFQYHQSSLLIMKHNNKGFLSFKDSDLRT</sequence>
<dbReference type="AlphaFoldDB" id="A0A4S8MQD1"/>
<name>A0A4S8MQD1_DENBC</name>
<organism evidence="1 2">
    <name type="scientific">Dendrothele bispora (strain CBS 962.96)</name>
    <dbReference type="NCBI Taxonomy" id="1314807"/>
    <lineage>
        <taxon>Eukaryota</taxon>
        <taxon>Fungi</taxon>
        <taxon>Dikarya</taxon>
        <taxon>Basidiomycota</taxon>
        <taxon>Agaricomycotina</taxon>
        <taxon>Agaricomycetes</taxon>
        <taxon>Agaricomycetidae</taxon>
        <taxon>Agaricales</taxon>
        <taxon>Agaricales incertae sedis</taxon>
        <taxon>Dendrothele</taxon>
    </lineage>
</organism>
<gene>
    <name evidence="1" type="ORF">K435DRAFT_850776</name>
</gene>